<reference evidence="1 2" key="1">
    <citation type="submission" date="2019-02" db="EMBL/GenBank/DDBJ databases">
        <title>Opniocepnalus argus genome.</title>
        <authorList>
            <person name="Zhou C."/>
            <person name="Xiao S."/>
        </authorList>
    </citation>
    <scope>NUCLEOTIDE SEQUENCE [LARGE SCALE GENOMIC DNA]</scope>
    <source>
        <strain evidence="1">OARG1902GOOAL</strain>
        <tissue evidence="1">Muscle</tissue>
    </source>
</reference>
<protein>
    <submittedName>
        <fullName evidence="1">Uncharacterized protein</fullName>
    </submittedName>
</protein>
<name>A0A6G1Q0L7_CHAAH</name>
<keyword evidence="2" id="KW-1185">Reference proteome</keyword>
<reference evidence="2" key="2">
    <citation type="submission" date="2019-02" db="EMBL/GenBank/DDBJ databases">
        <title>Opniocepnalus argus Var Kimnra genome.</title>
        <authorList>
            <person name="Zhou C."/>
            <person name="Xiao S."/>
        </authorList>
    </citation>
    <scope>NUCLEOTIDE SEQUENCE [LARGE SCALE GENOMIC DNA]</scope>
</reference>
<proteinExistence type="predicted"/>
<organism evidence="1 2">
    <name type="scientific">Channa argus</name>
    <name type="common">Northern snakehead</name>
    <name type="synonym">Ophicephalus argus</name>
    <dbReference type="NCBI Taxonomy" id="215402"/>
    <lineage>
        <taxon>Eukaryota</taxon>
        <taxon>Metazoa</taxon>
        <taxon>Chordata</taxon>
        <taxon>Craniata</taxon>
        <taxon>Vertebrata</taxon>
        <taxon>Euteleostomi</taxon>
        <taxon>Actinopterygii</taxon>
        <taxon>Neopterygii</taxon>
        <taxon>Teleostei</taxon>
        <taxon>Neoteleostei</taxon>
        <taxon>Acanthomorphata</taxon>
        <taxon>Anabantaria</taxon>
        <taxon>Anabantiformes</taxon>
        <taxon>Channoidei</taxon>
        <taxon>Channidae</taxon>
        <taxon>Channa</taxon>
    </lineage>
</organism>
<evidence type="ECO:0000313" key="2">
    <source>
        <dbReference type="Proteomes" id="UP000503349"/>
    </source>
</evidence>
<gene>
    <name evidence="1" type="ORF">EXN66_Car011741</name>
</gene>
<dbReference type="EMBL" id="CM015722">
    <property type="protein sequence ID" value="KAF3696065.1"/>
    <property type="molecule type" value="Genomic_DNA"/>
</dbReference>
<evidence type="ECO:0000313" key="1">
    <source>
        <dbReference type="EMBL" id="KAF3696065.1"/>
    </source>
</evidence>
<dbReference type="Proteomes" id="UP000503349">
    <property type="component" value="Chromosome 11"/>
</dbReference>
<accession>A0A6G1Q0L7</accession>
<dbReference type="AlphaFoldDB" id="A0A6G1Q0L7"/>
<sequence>MLSLHSYVPIAKGEGNIQTTVTKVLMYSVFSRPTRLELIQPLNHHFVIYFLSHVNWH</sequence>